<dbReference type="InterPro" id="IPR036104">
    <property type="entry name" value="BFN_sf"/>
</dbReference>
<dbReference type="OrthoDB" id="9788698at2"/>
<accession>A0A1G6IBQ9</accession>
<name>A0A1G6IBQ9_9BACT</name>
<dbReference type="Proteomes" id="UP000199452">
    <property type="component" value="Unassembled WGS sequence"/>
</dbReference>
<reference evidence="3 4" key="1">
    <citation type="submission" date="2016-09" db="EMBL/GenBank/DDBJ databases">
        <authorList>
            <person name="Capua I."/>
            <person name="De Benedictis P."/>
            <person name="Joannis T."/>
            <person name="Lombin L.H."/>
            <person name="Cattoli G."/>
        </authorList>
    </citation>
    <scope>NUCLEOTIDE SEQUENCE [LARGE SCALE GENOMIC DNA]</scope>
    <source>
        <strain evidence="3 4">A7P-90m</strain>
    </source>
</reference>
<feature type="domain" description="BFN" evidence="2">
    <location>
        <begin position="3"/>
        <end position="135"/>
    </location>
</feature>
<dbReference type="AlphaFoldDB" id="A0A1G6IBQ9"/>
<gene>
    <name evidence="3" type="ORF">SAMN05216323_101535</name>
</gene>
<evidence type="ECO:0000313" key="4">
    <source>
        <dbReference type="Proteomes" id="UP000199452"/>
    </source>
</evidence>
<dbReference type="RefSeq" id="WP_092436859.1">
    <property type="nucleotide sequence ID" value="NZ_FMYP01000015.1"/>
</dbReference>
<dbReference type="Pfam" id="PF02577">
    <property type="entry name" value="BFN_dom"/>
    <property type="match status" value="1"/>
</dbReference>
<dbReference type="SUPFAM" id="SSF103256">
    <property type="entry name" value="Hypothetical protein TM0160"/>
    <property type="match status" value="1"/>
</dbReference>
<dbReference type="STRING" id="1640674.SAMN05216323_101535"/>
<dbReference type="Gene3D" id="3.10.690.10">
    <property type="entry name" value="Bifunctional nuclease domain"/>
    <property type="match status" value="1"/>
</dbReference>
<dbReference type="Pfam" id="PF02151">
    <property type="entry name" value="UVR"/>
    <property type="match status" value="1"/>
</dbReference>
<feature type="region of interest" description="Disordered" evidence="1">
    <location>
        <begin position="139"/>
        <end position="166"/>
    </location>
</feature>
<dbReference type="EMBL" id="FMYP01000015">
    <property type="protein sequence ID" value="SDC03813.1"/>
    <property type="molecule type" value="Genomic_DNA"/>
</dbReference>
<evidence type="ECO:0000259" key="2">
    <source>
        <dbReference type="PROSITE" id="PS51658"/>
    </source>
</evidence>
<dbReference type="PANTHER" id="PTHR15160">
    <property type="entry name" value="VON HIPPEL-LINDAU PROTEIN"/>
    <property type="match status" value="1"/>
</dbReference>
<dbReference type="InterPro" id="IPR001943">
    <property type="entry name" value="UVR_dom"/>
</dbReference>
<dbReference type="PANTHER" id="PTHR15160:SF1">
    <property type="entry name" value="VON HIPPEL-LINDAU DISEASE TUMOR SUPPRESSOR"/>
    <property type="match status" value="1"/>
</dbReference>
<sequence>MTRIKLNVLGISYSQTQSGAYALVLSEENGSRRIPIIIGGFEAQAIAIQLEDLTPPRPLTHDLFLNFAKSFGIEILEVNIYRLEEGVFYANLLCYDGDKELTIDARTSDAIALALRFKCPIFTTDNIIEKAGIVLDPDEDDANKIAPPTPAPSHDPKNAETNSYSKLTLPELEALLKETIRNEDYEKAAQVKAEISRRY</sequence>
<keyword evidence="4" id="KW-1185">Reference proteome</keyword>
<evidence type="ECO:0000313" key="3">
    <source>
        <dbReference type="EMBL" id="SDC03813.1"/>
    </source>
</evidence>
<organism evidence="3 4">
    <name type="scientific">Williamwhitmania taraxaci</name>
    <dbReference type="NCBI Taxonomy" id="1640674"/>
    <lineage>
        <taxon>Bacteria</taxon>
        <taxon>Pseudomonadati</taxon>
        <taxon>Bacteroidota</taxon>
        <taxon>Bacteroidia</taxon>
        <taxon>Bacteroidales</taxon>
        <taxon>Williamwhitmaniaceae</taxon>
        <taxon>Williamwhitmania</taxon>
    </lineage>
</organism>
<evidence type="ECO:0000256" key="1">
    <source>
        <dbReference type="SAM" id="MobiDB-lite"/>
    </source>
</evidence>
<dbReference type="GO" id="GO:0004518">
    <property type="term" value="F:nuclease activity"/>
    <property type="evidence" value="ECO:0007669"/>
    <property type="project" value="InterPro"/>
</dbReference>
<proteinExistence type="predicted"/>
<dbReference type="PROSITE" id="PS51658">
    <property type="entry name" value="BFN"/>
    <property type="match status" value="1"/>
</dbReference>
<protein>
    <recommendedName>
        <fullName evidence="2">BFN domain-containing protein</fullName>
    </recommendedName>
</protein>
<dbReference type="InterPro" id="IPR003729">
    <property type="entry name" value="Bi_nuclease_dom"/>
</dbReference>